<dbReference type="InterPro" id="IPR039426">
    <property type="entry name" value="TonB-dep_rcpt-like"/>
</dbReference>
<comment type="subcellular location">
    <subcellularLocation>
        <location evidence="1 12">Cell outer membrane</location>
        <topology evidence="1 12">Multi-pass membrane protein</topology>
    </subcellularLocation>
</comment>
<dbReference type="GO" id="GO:0015344">
    <property type="term" value="F:siderophore uptake transmembrane transporter activity"/>
    <property type="evidence" value="ECO:0007669"/>
    <property type="project" value="TreeGrafter"/>
</dbReference>
<feature type="transmembrane region" description="Helical" evidence="14">
    <location>
        <begin position="28"/>
        <end position="46"/>
    </location>
</feature>
<feature type="domain" description="TonB-dependent receptor-like beta-barrel" evidence="15">
    <location>
        <begin position="261"/>
        <end position="696"/>
    </location>
</feature>
<dbReference type="GO" id="GO:0009279">
    <property type="term" value="C:cell outer membrane"/>
    <property type="evidence" value="ECO:0007669"/>
    <property type="project" value="UniProtKB-SubCell"/>
</dbReference>
<name>A0A1H3FZU9_9FLAO</name>
<gene>
    <name evidence="17" type="ORF">SAMN05444338_11956</name>
</gene>
<dbReference type="InterPro" id="IPR036942">
    <property type="entry name" value="Beta-barrel_TonB_sf"/>
</dbReference>
<dbReference type="InterPro" id="IPR037066">
    <property type="entry name" value="Plug_dom_sf"/>
</dbReference>
<keyword evidence="5 12" id="KW-0812">Transmembrane</keyword>
<evidence type="ECO:0000256" key="4">
    <source>
        <dbReference type="ARBA" id="ARBA00022496"/>
    </source>
</evidence>
<keyword evidence="8" id="KW-0406">Ion transport</keyword>
<proteinExistence type="inferred from homology"/>
<evidence type="ECO:0000256" key="1">
    <source>
        <dbReference type="ARBA" id="ARBA00004571"/>
    </source>
</evidence>
<evidence type="ECO:0000256" key="5">
    <source>
        <dbReference type="ARBA" id="ARBA00022692"/>
    </source>
</evidence>
<dbReference type="Gene3D" id="2.170.130.10">
    <property type="entry name" value="TonB-dependent receptor, plug domain"/>
    <property type="match status" value="1"/>
</dbReference>
<dbReference type="OrthoDB" id="9761152at2"/>
<evidence type="ECO:0000313" key="18">
    <source>
        <dbReference type="Proteomes" id="UP000198569"/>
    </source>
</evidence>
<evidence type="ECO:0000256" key="10">
    <source>
        <dbReference type="ARBA" id="ARBA00023136"/>
    </source>
</evidence>
<keyword evidence="3 12" id="KW-1134">Transmembrane beta strand</keyword>
<keyword evidence="7" id="KW-0408">Iron</keyword>
<keyword evidence="6" id="KW-0732">Signal</keyword>
<evidence type="ECO:0000259" key="16">
    <source>
        <dbReference type="Pfam" id="PF07715"/>
    </source>
</evidence>
<keyword evidence="11 12" id="KW-0998">Cell outer membrane</keyword>
<evidence type="ECO:0000256" key="8">
    <source>
        <dbReference type="ARBA" id="ARBA00023065"/>
    </source>
</evidence>
<dbReference type="PANTHER" id="PTHR32552">
    <property type="entry name" value="FERRICHROME IRON RECEPTOR-RELATED"/>
    <property type="match status" value="1"/>
</dbReference>
<keyword evidence="2 12" id="KW-0813">Transport</keyword>
<dbReference type="Pfam" id="PF00593">
    <property type="entry name" value="TonB_dep_Rec_b-barrel"/>
    <property type="match status" value="1"/>
</dbReference>
<evidence type="ECO:0000313" key="17">
    <source>
        <dbReference type="EMBL" id="SDX96307.1"/>
    </source>
</evidence>
<evidence type="ECO:0000256" key="13">
    <source>
        <dbReference type="RuleBase" id="RU003357"/>
    </source>
</evidence>
<protein>
    <submittedName>
        <fullName evidence="17">Iron complex outermembrane recepter protein</fullName>
    </submittedName>
</protein>
<evidence type="ECO:0000256" key="12">
    <source>
        <dbReference type="PROSITE-ProRule" id="PRU01360"/>
    </source>
</evidence>
<evidence type="ECO:0000256" key="7">
    <source>
        <dbReference type="ARBA" id="ARBA00023004"/>
    </source>
</evidence>
<dbReference type="InterPro" id="IPR012910">
    <property type="entry name" value="Plug_dom"/>
</dbReference>
<keyword evidence="4" id="KW-0410">Iron transport</keyword>
<dbReference type="EMBL" id="FNMV01000019">
    <property type="protein sequence ID" value="SDX96307.1"/>
    <property type="molecule type" value="Genomic_DNA"/>
</dbReference>
<accession>A0A1H3FZU9</accession>
<dbReference type="PROSITE" id="PS52016">
    <property type="entry name" value="TONB_DEPENDENT_REC_3"/>
    <property type="match status" value="1"/>
</dbReference>
<reference evidence="18" key="1">
    <citation type="submission" date="2016-10" db="EMBL/GenBank/DDBJ databases">
        <authorList>
            <person name="Varghese N."/>
            <person name="Submissions S."/>
        </authorList>
    </citation>
    <scope>NUCLEOTIDE SEQUENCE [LARGE SCALE GENOMIC DNA]</scope>
    <source>
        <strain evidence="18">DSM 15718</strain>
    </source>
</reference>
<evidence type="ECO:0000256" key="14">
    <source>
        <dbReference type="SAM" id="Phobius"/>
    </source>
</evidence>
<sequence>MNTIIGYRVAKSQSCKVSKLQKCANRKTFLFTLFSIFFSLFSYSQVKDTTQVNQLDEVLVSAVRVTAKTPVSFSNLDKKEIKFRNLGQDIPILMNYLPSVVTTSDAGNGVGYTGIRVRGSDATRVNVTINGIPYNDSESHGTYWVNMPDFASSVESLQLQRGVGTSTNGSGAFGASLNMLTDSYAKESNGEISNSFGSFNTRKHTVKFSTGLIDDHFELAGRLSALKSDGYIDRASSDMKSYFLQGTYVGETTLIKALAFGGNEKTYQSWNGLEDLDVLKNDRTFNTAGMFTDEAGNTRFYDNETDNYQQDHYQLHLSEKVSNHWNTNLAVFYSKGKGYYENYKENAKFSDYGLTPIVLSGTTINKTDLIRQKWLDNDFYGTTFSANYKNEKLDVILGGGYNKYEGSHFGKVIWARYASTSELGDRYYDDAATKTDGNIFAKANYQIADKLSLFGDLQLRNVHYKANSPEIGLVNDNFNFFNPKAGLNFEISDNNQLYASYARANREPNRTDYENGSPKPEKLNDFELGLRHGSEKIKLNANVYYMAYKDQLILTGELDDVGAPIRKNSGDSYRLGLEVDATIALLDNLIIRPNFTISSNKNKDFNFERDGVLTALGNTNIAYSPDFIAGNIITFLPVTNLQVSLLSKFVGEQYMGNIDSEGSKLKSYFVNDLNVSYEFKPKSVFKSILVTGLVNNIFDYKYISNGYFYTYDDNWSDPNQITTIEGAGYYPQAGINFLVGLTLKF</sequence>
<dbReference type="AlphaFoldDB" id="A0A1H3FZU9"/>
<evidence type="ECO:0000256" key="6">
    <source>
        <dbReference type="ARBA" id="ARBA00022729"/>
    </source>
</evidence>
<evidence type="ECO:0000256" key="9">
    <source>
        <dbReference type="ARBA" id="ARBA00023077"/>
    </source>
</evidence>
<keyword evidence="18" id="KW-1185">Reference proteome</keyword>
<comment type="similarity">
    <text evidence="12 13">Belongs to the TonB-dependent receptor family.</text>
</comment>
<dbReference type="InterPro" id="IPR000531">
    <property type="entry name" value="Beta-barrel_TonB"/>
</dbReference>
<evidence type="ECO:0000256" key="11">
    <source>
        <dbReference type="ARBA" id="ARBA00023237"/>
    </source>
</evidence>
<feature type="domain" description="TonB-dependent receptor plug" evidence="16">
    <location>
        <begin position="67"/>
        <end position="175"/>
    </location>
</feature>
<evidence type="ECO:0000256" key="3">
    <source>
        <dbReference type="ARBA" id="ARBA00022452"/>
    </source>
</evidence>
<dbReference type="RefSeq" id="WP_091435053.1">
    <property type="nucleotide sequence ID" value="NZ_FNMV01000019.1"/>
</dbReference>
<evidence type="ECO:0000256" key="2">
    <source>
        <dbReference type="ARBA" id="ARBA00022448"/>
    </source>
</evidence>
<organism evidence="17 18">
    <name type="scientific">Flavobacterium degerlachei</name>
    <dbReference type="NCBI Taxonomy" id="229203"/>
    <lineage>
        <taxon>Bacteria</taxon>
        <taxon>Pseudomonadati</taxon>
        <taxon>Bacteroidota</taxon>
        <taxon>Flavobacteriia</taxon>
        <taxon>Flavobacteriales</taxon>
        <taxon>Flavobacteriaceae</taxon>
        <taxon>Flavobacterium</taxon>
    </lineage>
</organism>
<dbReference type="Pfam" id="PF07715">
    <property type="entry name" value="Plug"/>
    <property type="match status" value="1"/>
</dbReference>
<keyword evidence="14" id="KW-1133">Transmembrane helix</keyword>
<dbReference type="Gene3D" id="2.40.170.20">
    <property type="entry name" value="TonB-dependent receptor, beta-barrel domain"/>
    <property type="match status" value="1"/>
</dbReference>
<dbReference type="Proteomes" id="UP000198569">
    <property type="component" value="Unassembled WGS sequence"/>
</dbReference>
<keyword evidence="9 13" id="KW-0798">TonB box</keyword>
<dbReference type="SUPFAM" id="SSF56935">
    <property type="entry name" value="Porins"/>
    <property type="match status" value="1"/>
</dbReference>
<keyword evidence="10 12" id="KW-0472">Membrane</keyword>
<dbReference type="STRING" id="229203.SAMN05444338_11956"/>
<evidence type="ECO:0000259" key="15">
    <source>
        <dbReference type="Pfam" id="PF00593"/>
    </source>
</evidence>
<dbReference type="PANTHER" id="PTHR32552:SF68">
    <property type="entry name" value="FERRICHROME OUTER MEMBRANE TRANSPORTER_PHAGE RECEPTOR"/>
    <property type="match status" value="1"/>
</dbReference>